<feature type="transmembrane region" description="Helical" evidence="1">
    <location>
        <begin position="95"/>
        <end position="115"/>
    </location>
</feature>
<protein>
    <submittedName>
        <fullName evidence="2">Metal-dependent hydrolase</fullName>
    </submittedName>
</protein>
<proteinExistence type="predicted"/>
<feature type="transmembrane region" description="Helical" evidence="1">
    <location>
        <begin position="127"/>
        <end position="150"/>
    </location>
</feature>
<feature type="transmembrane region" description="Helical" evidence="1">
    <location>
        <begin position="69"/>
        <end position="89"/>
    </location>
</feature>
<keyword evidence="1" id="KW-0812">Transmembrane</keyword>
<dbReference type="PANTHER" id="PTHR40031">
    <property type="entry name" value="HYPOTHETICAL MEMBRANE SPANNING PROTEIN"/>
    <property type="match status" value="1"/>
</dbReference>
<dbReference type="PANTHER" id="PTHR40031:SF1">
    <property type="entry name" value="MEMBRANE-BOUND METAL-DEPENDENT HYDROLASE"/>
    <property type="match status" value="1"/>
</dbReference>
<comment type="caution">
    <text evidence="2">The sequence shown here is derived from an EMBL/GenBank/DDBJ whole genome shotgun (WGS) entry which is preliminary data.</text>
</comment>
<feature type="transmembrane region" description="Helical" evidence="1">
    <location>
        <begin position="156"/>
        <end position="175"/>
    </location>
</feature>
<keyword evidence="2" id="KW-0378">Hydrolase</keyword>
<dbReference type="Proteomes" id="UP001596250">
    <property type="component" value="Unassembled WGS sequence"/>
</dbReference>
<gene>
    <name evidence="2" type="ORF">ACFPXP_13650</name>
</gene>
<dbReference type="RefSeq" id="WP_379894830.1">
    <property type="nucleotide sequence ID" value="NZ_CBCSCT010000040.1"/>
</dbReference>
<dbReference type="EMBL" id="JBHSQV010000163">
    <property type="protein sequence ID" value="MFC5987449.1"/>
    <property type="molecule type" value="Genomic_DNA"/>
</dbReference>
<keyword evidence="1" id="KW-1133">Transmembrane helix</keyword>
<accession>A0ABW1IRP9</accession>
<organism evidence="2 3">
    <name type="scientific">Marinicrinis lubricantis</name>
    <dbReference type="NCBI Taxonomy" id="2086470"/>
    <lineage>
        <taxon>Bacteria</taxon>
        <taxon>Bacillati</taxon>
        <taxon>Bacillota</taxon>
        <taxon>Bacilli</taxon>
        <taxon>Bacillales</taxon>
        <taxon>Paenibacillaceae</taxon>
    </lineage>
</organism>
<keyword evidence="3" id="KW-1185">Reference proteome</keyword>
<dbReference type="InterPro" id="IPR053170">
    <property type="entry name" value="Transcription_regulator"/>
</dbReference>
<dbReference type="Pfam" id="PF04307">
    <property type="entry name" value="YdjM"/>
    <property type="match status" value="1"/>
</dbReference>
<dbReference type="GO" id="GO:0016787">
    <property type="term" value="F:hydrolase activity"/>
    <property type="evidence" value="ECO:0007669"/>
    <property type="project" value="UniProtKB-KW"/>
</dbReference>
<sequence>MDTGTHLVVGIGLGGLAMTDPAIASDATASAAVMIGTVLGSQAPDADTIMRMKGNAAYIRHHRGISHSIPFLFIWTGSISLVLSAIFSSVPFWHLVFWVFLAVFVHIFSDLFNTYGTQALRPISERWISWNIIHIFDLFIFSSHLVAILLWVLGVLSASIVFPLLYGIILLYYLWRTLHRARLIRLMPSIDSTHEPDDQYLLIPTIRHSLWHVVKIKKNGSYIQGEWNQGRLKWIDKVQCADHPAVEASKHHPNIASFLYFTSYACAEIRQHPRGYEVRWIDVRYRHRNKYPFVGVVIMDHDYRFLDSYVGWKSNEKIKKKLRFNA</sequence>
<dbReference type="InterPro" id="IPR007404">
    <property type="entry name" value="YdjM-like"/>
</dbReference>
<reference evidence="3" key="1">
    <citation type="journal article" date="2019" name="Int. J. Syst. Evol. Microbiol.">
        <title>The Global Catalogue of Microorganisms (GCM) 10K type strain sequencing project: providing services to taxonomists for standard genome sequencing and annotation.</title>
        <authorList>
            <consortium name="The Broad Institute Genomics Platform"/>
            <consortium name="The Broad Institute Genome Sequencing Center for Infectious Disease"/>
            <person name="Wu L."/>
            <person name="Ma J."/>
        </authorList>
    </citation>
    <scope>NUCLEOTIDE SEQUENCE [LARGE SCALE GENOMIC DNA]</scope>
    <source>
        <strain evidence="3">CCM 8749</strain>
    </source>
</reference>
<evidence type="ECO:0000256" key="1">
    <source>
        <dbReference type="SAM" id="Phobius"/>
    </source>
</evidence>
<evidence type="ECO:0000313" key="2">
    <source>
        <dbReference type="EMBL" id="MFC5987449.1"/>
    </source>
</evidence>
<evidence type="ECO:0000313" key="3">
    <source>
        <dbReference type="Proteomes" id="UP001596250"/>
    </source>
</evidence>
<keyword evidence="1" id="KW-0472">Membrane</keyword>
<name>A0ABW1IRP9_9BACL</name>